<protein>
    <recommendedName>
        <fullName evidence="4">Corrinoid adenosyltransferase</fullName>
        <ecNumber evidence="4">2.5.1.17</ecNumber>
    </recommendedName>
    <alternativeName>
        <fullName evidence="4">Cob(II)alamin adenosyltransferase</fullName>
    </alternativeName>
    <alternativeName>
        <fullName evidence="4">Cob(II)yrinic acid a,c-diamide adenosyltransferase</fullName>
    </alternativeName>
    <alternativeName>
        <fullName evidence="4">Cobinamide/cobalamin adenosyltransferase</fullName>
    </alternativeName>
</protein>
<dbReference type="InterPro" id="IPR016030">
    <property type="entry name" value="CblAdoTrfase-like"/>
</dbReference>
<dbReference type="UniPathway" id="UPA00148">
    <property type="reaction ID" value="UER00233"/>
</dbReference>
<dbReference type="Gene3D" id="1.20.1200.10">
    <property type="entry name" value="Cobalamin adenosyltransferase-like"/>
    <property type="match status" value="1"/>
</dbReference>
<keyword evidence="10" id="KW-1185">Reference proteome</keyword>
<organism evidence="8 10">
    <name type="scientific">Porphyromonas crevioricanis</name>
    <dbReference type="NCBI Taxonomy" id="393921"/>
    <lineage>
        <taxon>Bacteria</taxon>
        <taxon>Pseudomonadati</taxon>
        <taxon>Bacteroidota</taxon>
        <taxon>Bacteroidia</taxon>
        <taxon>Bacteroidales</taxon>
        <taxon>Porphyromonadaceae</taxon>
        <taxon>Porphyromonas</taxon>
    </lineage>
</organism>
<comment type="catalytic activity">
    <reaction evidence="4">
        <text>2 cob(II)yrinate a,c diamide + reduced [electron-transfer flavoprotein] + 2 ATP = 2 adenosylcob(III)yrinate a,c-diamide + 2 triphosphate + oxidized [electron-transfer flavoprotein] + 3 H(+)</text>
        <dbReference type="Rhea" id="RHEA:11528"/>
        <dbReference type="Rhea" id="RHEA-COMP:10685"/>
        <dbReference type="Rhea" id="RHEA-COMP:10686"/>
        <dbReference type="ChEBI" id="CHEBI:15378"/>
        <dbReference type="ChEBI" id="CHEBI:18036"/>
        <dbReference type="ChEBI" id="CHEBI:30616"/>
        <dbReference type="ChEBI" id="CHEBI:57692"/>
        <dbReference type="ChEBI" id="CHEBI:58307"/>
        <dbReference type="ChEBI" id="CHEBI:58503"/>
        <dbReference type="ChEBI" id="CHEBI:58537"/>
        <dbReference type="EC" id="2.5.1.17"/>
    </reaction>
</comment>
<dbReference type="AlphaFoldDB" id="A0A0A2G0M1"/>
<dbReference type="Proteomes" id="UP000030136">
    <property type="component" value="Unassembled WGS sequence"/>
</dbReference>
<comment type="catalytic activity">
    <reaction evidence="4">
        <text>2 cob(II)alamin + reduced [electron-transfer flavoprotein] + 2 ATP = 2 adenosylcob(III)alamin + 2 triphosphate + oxidized [electron-transfer flavoprotein] + 3 H(+)</text>
        <dbReference type="Rhea" id="RHEA:28671"/>
        <dbReference type="Rhea" id="RHEA-COMP:10685"/>
        <dbReference type="Rhea" id="RHEA-COMP:10686"/>
        <dbReference type="ChEBI" id="CHEBI:15378"/>
        <dbReference type="ChEBI" id="CHEBI:16304"/>
        <dbReference type="ChEBI" id="CHEBI:18036"/>
        <dbReference type="ChEBI" id="CHEBI:18408"/>
        <dbReference type="ChEBI" id="CHEBI:30616"/>
        <dbReference type="ChEBI" id="CHEBI:57692"/>
        <dbReference type="ChEBI" id="CHEBI:58307"/>
        <dbReference type="EC" id="2.5.1.17"/>
    </reaction>
</comment>
<accession>A0A0A2G0M1</accession>
<reference evidence="8 10" key="2">
    <citation type="submission" date="2018-06" db="EMBL/GenBank/DDBJ databases">
        <authorList>
            <consortium name="Pathogen Informatics"/>
            <person name="Doyle S."/>
        </authorList>
    </citation>
    <scope>NUCLEOTIDE SEQUENCE [LARGE SCALE GENOMIC DNA]</scope>
    <source>
        <strain evidence="8 10">NCTC12858</strain>
    </source>
</reference>
<dbReference type="NCBIfam" id="TIGR00636">
    <property type="entry name" value="PduO_Nterm"/>
    <property type="match status" value="1"/>
</dbReference>
<dbReference type="RefSeq" id="WP_023937962.1">
    <property type="nucleotide sequence ID" value="NZ_FUXH01000002.1"/>
</dbReference>
<dbReference type="InterPro" id="IPR036451">
    <property type="entry name" value="CblAdoTrfase-like_sf"/>
</dbReference>
<comment type="pathway">
    <text evidence="4">Cofactor biosynthesis; adenosylcobalamin biosynthesis; adenosylcobalamin from cob(II)yrinate a,c-diamide: step 2/7.</text>
</comment>
<dbReference type="Pfam" id="PF01923">
    <property type="entry name" value="Cob_adeno_trans"/>
    <property type="match status" value="1"/>
</dbReference>
<comment type="similarity">
    <text evidence="4">Belongs to the Cob(I)alamin adenosyltransferase family.</text>
</comment>
<dbReference type="PANTHER" id="PTHR12213:SF0">
    <property type="entry name" value="CORRINOID ADENOSYLTRANSFERASE MMAB"/>
    <property type="match status" value="1"/>
</dbReference>
<gene>
    <name evidence="8" type="primary">yvqK_1</name>
    <name evidence="7" type="ORF">HQ38_07525</name>
    <name evidence="8" type="ORF">NCTC12858_00653</name>
</gene>
<dbReference type="EC" id="2.5.1.17" evidence="4"/>
<proteinExistence type="inferred from homology"/>
<keyword evidence="2 4" id="KW-0547">Nucleotide-binding</keyword>
<dbReference type="OrthoDB" id="9778896at2"/>
<dbReference type="STRING" id="393921.HQ45_00875"/>
<evidence type="ECO:0000313" key="8">
    <source>
        <dbReference type="EMBL" id="SQH72822.1"/>
    </source>
</evidence>
<dbReference type="GO" id="GO:0005524">
    <property type="term" value="F:ATP binding"/>
    <property type="evidence" value="ECO:0007669"/>
    <property type="project" value="UniProtKB-UniRule"/>
</dbReference>
<reference evidence="7 9" key="1">
    <citation type="submission" date="2014-08" db="EMBL/GenBank/DDBJ databases">
        <title>Porphyromonas crevioricanis strain:COT-253_OH1447 Genome sequencing.</title>
        <authorList>
            <person name="Wallis C."/>
            <person name="Deusch O."/>
            <person name="O'Flynn C."/>
            <person name="Davis I."/>
            <person name="Jospin G."/>
            <person name="Darling A.E."/>
            <person name="Coil D.A."/>
            <person name="Alexiev A."/>
            <person name="Horsfall A."/>
            <person name="Kirkwood N."/>
            <person name="Harris S."/>
            <person name="Eisen J.A."/>
        </authorList>
    </citation>
    <scope>NUCLEOTIDE SEQUENCE [LARGE SCALE GENOMIC DNA]</scope>
    <source>
        <strain evidence="9">COT-253 OH1447</strain>
        <strain evidence="7">COT-253_OH1447</strain>
    </source>
</reference>
<dbReference type="KEGG" id="pcre:NCTC12858_00653"/>
<evidence type="ECO:0000313" key="7">
    <source>
        <dbReference type="EMBL" id="KGN94039.1"/>
    </source>
</evidence>
<name>A0A0A2G0M1_9PORP</name>
<dbReference type="EMBL" id="JQJC01000021">
    <property type="protein sequence ID" value="KGN94039.1"/>
    <property type="molecule type" value="Genomic_DNA"/>
</dbReference>
<evidence type="ECO:0000259" key="6">
    <source>
        <dbReference type="Pfam" id="PF01923"/>
    </source>
</evidence>
<dbReference type="PANTHER" id="PTHR12213">
    <property type="entry name" value="CORRINOID ADENOSYLTRANSFERASE"/>
    <property type="match status" value="1"/>
</dbReference>
<evidence type="ECO:0000256" key="1">
    <source>
        <dbReference type="ARBA" id="ARBA00022679"/>
    </source>
</evidence>
<evidence type="ECO:0000256" key="5">
    <source>
        <dbReference type="SAM" id="MobiDB-lite"/>
    </source>
</evidence>
<dbReference type="EMBL" id="LS483447">
    <property type="protein sequence ID" value="SQH72822.1"/>
    <property type="molecule type" value="Genomic_DNA"/>
</dbReference>
<evidence type="ECO:0000256" key="2">
    <source>
        <dbReference type="ARBA" id="ARBA00022741"/>
    </source>
</evidence>
<dbReference type="GO" id="GO:0009236">
    <property type="term" value="P:cobalamin biosynthetic process"/>
    <property type="evidence" value="ECO:0007669"/>
    <property type="project" value="UniProtKB-UniRule"/>
</dbReference>
<dbReference type="eggNOG" id="COG2096">
    <property type="taxonomic scope" value="Bacteria"/>
</dbReference>
<evidence type="ECO:0000313" key="10">
    <source>
        <dbReference type="Proteomes" id="UP000249300"/>
    </source>
</evidence>
<keyword evidence="4" id="KW-0169">Cobalamin biosynthesis</keyword>
<dbReference type="Proteomes" id="UP000249300">
    <property type="component" value="Chromosome 1"/>
</dbReference>
<dbReference type="SUPFAM" id="SSF89028">
    <property type="entry name" value="Cobalamin adenosyltransferase-like"/>
    <property type="match status" value="1"/>
</dbReference>
<dbReference type="InterPro" id="IPR029499">
    <property type="entry name" value="PduO-typ"/>
</dbReference>
<feature type="domain" description="Cobalamin adenosyltransferase-like" evidence="6">
    <location>
        <begin position="4"/>
        <end position="167"/>
    </location>
</feature>
<keyword evidence="1 4" id="KW-0808">Transferase</keyword>
<dbReference type="GO" id="GO:0008817">
    <property type="term" value="F:corrinoid adenosyltransferase activity"/>
    <property type="evidence" value="ECO:0007669"/>
    <property type="project" value="UniProtKB-UniRule"/>
</dbReference>
<evidence type="ECO:0000256" key="4">
    <source>
        <dbReference type="RuleBase" id="RU366026"/>
    </source>
</evidence>
<keyword evidence="3 4" id="KW-0067">ATP-binding</keyword>
<evidence type="ECO:0000256" key="3">
    <source>
        <dbReference type="ARBA" id="ARBA00022840"/>
    </source>
</evidence>
<feature type="region of interest" description="Disordered" evidence="5">
    <location>
        <begin position="1"/>
        <end position="23"/>
    </location>
</feature>
<evidence type="ECO:0000313" key="9">
    <source>
        <dbReference type="Proteomes" id="UP000030136"/>
    </source>
</evidence>
<sequence>MAKIYTRTGDRGQTGTHGGGRVGKDDIRIHAVGELDELNCYIGKLRASLDARDDRQPLLHRIQRDLMVFMSHAATPSAIRESNPNPLPTDSTLYCEAYIDQRLAGLQDNGYFLLPGGSPIAADCHICRAVARRAERSLWSLHRQDPLPEELLCYINRLSDLFFVMARDELSRLDLTEERWQAFSYKRKSKH</sequence>